<proteinExistence type="predicted"/>
<comment type="caution">
    <text evidence="1">The sequence shown here is derived from an EMBL/GenBank/DDBJ whole genome shotgun (WGS) entry which is preliminary data.</text>
</comment>
<protein>
    <submittedName>
        <fullName evidence="1">Uncharacterized protein</fullName>
    </submittedName>
</protein>
<dbReference type="EMBL" id="SRLO01000048">
    <property type="protein sequence ID" value="TNN81224.1"/>
    <property type="molecule type" value="Genomic_DNA"/>
</dbReference>
<dbReference type="Proteomes" id="UP000314294">
    <property type="component" value="Unassembled WGS sequence"/>
</dbReference>
<evidence type="ECO:0000313" key="2">
    <source>
        <dbReference type="Proteomes" id="UP000314294"/>
    </source>
</evidence>
<evidence type="ECO:0000313" key="1">
    <source>
        <dbReference type="EMBL" id="TNN81224.1"/>
    </source>
</evidence>
<name>A0A4Z2IUM3_9TELE</name>
<accession>A0A4Z2IUM3</accession>
<gene>
    <name evidence="1" type="ORF">EYF80_008558</name>
</gene>
<sequence>MALPHWATVAIKLTGSAQPQQADQEAGQAASDLACSVGMSHWEDEGGRPWQVLMAWLNNDSGRLCQRSLSKAQSQPETPSLFKHLHTAILCLRGQSHAVGMAVGDAAASHTKEVTITFRLDGRECGVGGRRAAGTIDIGHK</sequence>
<dbReference type="AlphaFoldDB" id="A0A4Z2IUM3"/>
<reference evidence="1 2" key="1">
    <citation type="submission" date="2019-03" db="EMBL/GenBank/DDBJ databases">
        <title>First draft genome of Liparis tanakae, snailfish: a comprehensive survey of snailfish specific genes.</title>
        <authorList>
            <person name="Kim W."/>
            <person name="Song I."/>
            <person name="Jeong J.-H."/>
            <person name="Kim D."/>
            <person name="Kim S."/>
            <person name="Ryu S."/>
            <person name="Song J.Y."/>
            <person name="Lee S.K."/>
        </authorList>
    </citation>
    <scope>NUCLEOTIDE SEQUENCE [LARGE SCALE GENOMIC DNA]</scope>
    <source>
        <tissue evidence="1">Muscle</tissue>
    </source>
</reference>
<organism evidence="1 2">
    <name type="scientific">Liparis tanakae</name>
    <name type="common">Tanaka's snailfish</name>
    <dbReference type="NCBI Taxonomy" id="230148"/>
    <lineage>
        <taxon>Eukaryota</taxon>
        <taxon>Metazoa</taxon>
        <taxon>Chordata</taxon>
        <taxon>Craniata</taxon>
        <taxon>Vertebrata</taxon>
        <taxon>Euteleostomi</taxon>
        <taxon>Actinopterygii</taxon>
        <taxon>Neopterygii</taxon>
        <taxon>Teleostei</taxon>
        <taxon>Neoteleostei</taxon>
        <taxon>Acanthomorphata</taxon>
        <taxon>Eupercaria</taxon>
        <taxon>Perciformes</taxon>
        <taxon>Cottioidei</taxon>
        <taxon>Cottales</taxon>
        <taxon>Liparidae</taxon>
        <taxon>Liparis</taxon>
    </lineage>
</organism>
<keyword evidence="2" id="KW-1185">Reference proteome</keyword>